<protein>
    <submittedName>
        <fullName evidence="5">FIG00613342: Bacterial patatin-like phospholipase domain containing protein</fullName>
    </submittedName>
</protein>
<evidence type="ECO:0000259" key="4">
    <source>
        <dbReference type="PROSITE" id="PS51635"/>
    </source>
</evidence>
<sequence length="310" mass="34090">MTVNSEKPKIGLALGSGSSRGWAHIGIINALQEIGIEPDVISGCSIGSLVGAAYTVGNLEKLESWVASLSKLSTARFFEVNFSLRGFVNHDRFKNFLTEYVCADDIKIEDLNKIFATVSTELESGREKWFTRDLLIDGVCASIAMPGLFPPFQHRGSWMVDGALVNPVPVSVCRALGADVVIAVNLNSDVIGRRFDDEDFVEEKDDDQERGFLDSIRESAREYSSALFPNLNQKASVPGILDSIAGSINITQDRITRSRMAGDPPDVVLKPRLGHIGLLEFYRGSESIAEGYECVQRMLPELNFVLKGYH</sequence>
<dbReference type="InterPro" id="IPR002641">
    <property type="entry name" value="PNPLA_dom"/>
</dbReference>
<keyword evidence="2" id="KW-0442">Lipid degradation</keyword>
<evidence type="ECO:0000256" key="3">
    <source>
        <dbReference type="ARBA" id="ARBA00023098"/>
    </source>
</evidence>
<evidence type="ECO:0000313" key="5">
    <source>
        <dbReference type="EMBL" id="VAW98076.1"/>
    </source>
</evidence>
<dbReference type="GO" id="GO:0016042">
    <property type="term" value="P:lipid catabolic process"/>
    <property type="evidence" value="ECO:0007669"/>
    <property type="project" value="UniProtKB-KW"/>
</dbReference>
<dbReference type="InterPro" id="IPR050301">
    <property type="entry name" value="NTE"/>
</dbReference>
<evidence type="ECO:0000256" key="1">
    <source>
        <dbReference type="ARBA" id="ARBA00022801"/>
    </source>
</evidence>
<feature type="domain" description="PNPLA" evidence="4">
    <location>
        <begin position="12"/>
        <end position="174"/>
    </location>
</feature>
<reference evidence="5" key="1">
    <citation type="submission" date="2018-06" db="EMBL/GenBank/DDBJ databases">
        <authorList>
            <person name="Zhirakovskaya E."/>
        </authorList>
    </citation>
    <scope>NUCLEOTIDE SEQUENCE</scope>
</reference>
<dbReference type="SUPFAM" id="SSF52151">
    <property type="entry name" value="FabD/lysophospholipase-like"/>
    <property type="match status" value="1"/>
</dbReference>
<name>A0A3B1AZ19_9ZZZZ</name>
<dbReference type="InterPro" id="IPR016035">
    <property type="entry name" value="Acyl_Trfase/lysoPLipase"/>
</dbReference>
<dbReference type="PROSITE" id="PS51635">
    <property type="entry name" value="PNPLA"/>
    <property type="match status" value="1"/>
</dbReference>
<keyword evidence="3" id="KW-0443">Lipid metabolism</keyword>
<dbReference type="AlphaFoldDB" id="A0A3B1AZ19"/>
<proteinExistence type="predicted"/>
<evidence type="ECO:0000256" key="2">
    <source>
        <dbReference type="ARBA" id="ARBA00022963"/>
    </source>
</evidence>
<organism evidence="5">
    <name type="scientific">hydrothermal vent metagenome</name>
    <dbReference type="NCBI Taxonomy" id="652676"/>
    <lineage>
        <taxon>unclassified sequences</taxon>
        <taxon>metagenomes</taxon>
        <taxon>ecological metagenomes</taxon>
    </lineage>
</organism>
<dbReference type="Gene3D" id="3.40.1090.10">
    <property type="entry name" value="Cytosolic phospholipase A2 catalytic domain"/>
    <property type="match status" value="2"/>
</dbReference>
<dbReference type="EMBL" id="UOFR01000057">
    <property type="protein sequence ID" value="VAW98076.1"/>
    <property type="molecule type" value="Genomic_DNA"/>
</dbReference>
<dbReference type="PANTHER" id="PTHR14226:SF76">
    <property type="entry name" value="NTE FAMILY PROTEIN RSSA"/>
    <property type="match status" value="1"/>
</dbReference>
<dbReference type="Pfam" id="PF01734">
    <property type="entry name" value="Patatin"/>
    <property type="match status" value="1"/>
</dbReference>
<keyword evidence="1" id="KW-0378">Hydrolase</keyword>
<dbReference type="GO" id="GO:0016787">
    <property type="term" value="F:hydrolase activity"/>
    <property type="evidence" value="ECO:0007669"/>
    <property type="project" value="UniProtKB-KW"/>
</dbReference>
<gene>
    <name evidence="5" type="ORF">MNBD_GAMMA21-2576</name>
</gene>
<dbReference type="PANTHER" id="PTHR14226">
    <property type="entry name" value="NEUROPATHY TARGET ESTERASE/SWISS CHEESE D.MELANOGASTER"/>
    <property type="match status" value="1"/>
</dbReference>
<accession>A0A3B1AZ19</accession>